<evidence type="ECO:0000313" key="2">
    <source>
        <dbReference type="EMBL" id="TQE44051.1"/>
    </source>
</evidence>
<evidence type="ECO:0000259" key="1">
    <source>
        <dbReference type="Pfam" id="PF13482"/>
    </source>
</evidence>
<dbReference type="SUPFAM" id="SSF53098">
    <property type="entry name" value="Ribonuclease H-like"/>
    <property type="match status" value="1"/>
</dbReference>
<proteinExistence type="predicted"/>
<name>A0A540R8H4_9CORY</name>
<dbReference type="InterPro" id="IPR038720">
    <property type="entry name" value="YprB_RNase_H-like_dom"/>
</dbReference>
<dbReference type="NCBIfam" id="TIGR03491">
    <property type="entry name" value="TM0106 family RecB-like putative nuclease"/>
    <property type="match status" value="1"/>
</dbReference>
<organism evidence="2 3">
    <name type="scientific">Corynebacterium phoceense</name>
    <dbReference type="NCBI Taxonomy" id="1686286"/>
    <lineage>
        <taxon>Bacteria</taxon>
        <taxon>Bacillati</taxon>
        <taxon>Actinomycetota</taxon>
        <taxon>Actinomycetes</taxon>
        <taxon>Mycobacteriales</taxon>
        <taxon>Corynebacteriaceae</taxon>
        <taxon>Corynebacterium</taxon>
    </lineage>
</organism>
<accession>A0A540R8H4</accession>
<feature type="domain" description="YprB ribonuclease H-like" evidence="1">
    <location>
        <begin position="328"/>
        <end position="500"/>
    </location>
</feature>
<protein>
    <submittedName>
        <fullName evidence="2">TM0106 family RecB-like putative nuclease</fullName>
    </submittedName>
</protein>
<dbReference type="InterPro" id="IPR012337">
    <property type="entry name" value="RNaseH-like_sf"/>
</dbReference>
<gene>
    <name evidence="2" type="ORF">EJK80_04360</name>
</gene>
<keyword evidence="3" id="KW-1185">Reference proteome</keyword>
<comment type="caution">
    <text evidence="2">The sequence shown here is derived from an EMBL/GenBank/DDBJ whole genome shotgun (WGS) entry which is preliminary data.</text>
</comment>
<dbReference type="AlphaFoldDB" id="A0A540R8H4"/>
<sequence>MGISSLCFVDVCAFIVFQLYPLGLEGVRNYSVGPVEASDLVGCRYRLVQRERYPDVPSTHASLARAERADAARAAVHSLLSSSSKNFRRVDLGGDDFAREMATLEAMAAGVHLITNARFRYGGWYVELDGLVRDGEAYLPIIVSNHRVAKKNPHATLPGVPTHRLGLSAPLDLPYKLRHHPVDGYRLALGAWGLQESDLDSGRGVVIGQDRETAFVVETGDYFEATERALATLEDLPDSPRRVKECASCRFWEFCRPELERMDDISLFLPGDRGRKYRERGIHTVHGLIEANLGEPSRLAAAWERGIPLLKRPTFAPPRRADVEVDIDMEAYLDQGAYLWGVWHDGAYHPFVTWQPLGGAAEGENFHEFWTWLTELRSATHARGETFAAYCYSAHGENHWLRSSAERFGIAQNEIEEFITSEDWVDLFLDVKRSFAGPHGLSLKTVAPVAGHAWAEDDFDGEASVNARRAAVAGDESARARLLEYNCGDVQATYRIREWMSAGAPGIGDL</sequence>
<dbReference type="EMBL" id="VHIR01000004">
    <property type="protein sequence ID" value="TQE44051.1"/>
    <property type="molecule type" value="Genomic_DNA"/>
</dbReference>
<dbReference type="Proteomes" id="UP000318080">
    <property type="component" value="Unassembled WGS sequence"/>
</dbReference>
<reference evidence="2 3" key="1">
    <citation type="submission" date="2019-06" db="EMBL/GenBank/DDBJ databases">
        <title>Draft genome of C. phoceense Strain 272.</title>
        <authorList>
            <person name="Pacheco L.G.C."/>
            <person name="Barberis C.M."/>
            <person name="Almuzara M.N."/>
            <person name="Traglia G.M."/>
            <person name="Santos C.S."/>
            <person name="Rocha D.J.P.G."/>
            <person name="Aguiar E.R.G.R."/>
            <person name="Vay C.A."/>
        </authorList>
    </citation>
    <scope>NUCLEOTIDE SEQUENCE [LARGE SCALE GENOMIC DNA]</scope>
    <source>
        <strain evidence="2 3">272</strain>
    </source>
</reference>
<dbReference type="InterPro" id="IPR019993">
    <property type="entry name" value="RecB_nuclease_TM0106_put"/>
</dbReference>
<dbReference type="Pfam" id="PF13482">
    <property type="entry name" value="RNase_H_2"/>
    <property type="match status" value="1"/>
</dbReference>
<evidence type="ECO:0000313" key="3">
    <source>
        <dbReference type="Proteomes" id="UP000318080"/>
    </source>
</evidence>
<dbReference type="STRING" id="1686286.GCA_900092335_00301"/>